<dbReference type="Proteomes" id="UP000054721">
    <property type="component" value="Unassembled WGS sequence"/>
</dbReference>
<sequence>MNVGKSRAGCRGIVCSNRRNTRFVSVTTKKPTIPLPPSPPAAASGDIYICWLIGVMHEKNMKMLRLIDEPMWPVGVVEFRSKSLEIISEMESGGFTKEWSTEPKTIITGQPPDEQNATEKETTTSEVRRHDMRFITPFYKTKQSSEKPGIDSELKRETTMQTNYDQIDRPADYKVEKQAEYYKLRMIDPKAEPPKTSIISSQTLPAEFLRKKKNTDFPSSHSKRSFVKLNPLERPQRQRLRSLEVRPITPHDYLSESLERHRAMSLSPLRSKLKINEKCVNEAWERLPRPEKRGSPLDYKFQRVYHPSIPKFYSCEQLVLSPDVYSEYNAYCSQYGSNATLPLCSEVSQFEPSKSRVQSSLLRNNYCGSQSEIDRQRKKLPHEVLTDLVGRHRSFYKLDGYQSADVDRNRSQEADILTSYPTMQSTLHGEPISVNNYPYYSSGHVLGSAMPWRRRDGRIDSPLLYNSYRQRLPSVCEEKVWRCSSAVPFSEKGDAFDQVRHETKDFGQVLSGSRYAQLPLKNTNNYLSKRGYLRHGSETYFDNKILDKSQAGETSGASTCTELDENLLEQTGSDAKRFWYSKPFHRAHSDKCNDDQFHLVHTDGGRYGKTCTVDAAIQCEPVKLVNRALQTPTLDEFFSSSHCIANENQHIDQQQHNQYQRLPMLSDEQKISKEKAAFLFNNGQRDNLSNLNENKNAQWQRISAKSEHPEDLISENIAFGKDNCPNNSSTGMESFREQSPSVSELFRRRKPWKPPVEEPYKFPQPREQFKCYDIVDDKEYFWKPEIVEPVFKRETKNFTPPPSPDVTKFPHDQSQCSRKSSKVISSDRPPLKCFQSSYLNCNEQKSFLEARLSALSLADEKQIYARKNSRTSEINLSQLHGNEKLTTCDLMKSPRFAAFGMKDHLNDRFDRRCVTPLSIVTPHNLQHNVQQKSYITRTESRSLPKPRQHQEAQDLSEMAQIREKLLERARNRSTVNVNEVSKVEAELLPIPPLLTKSQSQVNLSSWEFKNSFSPRSIVSVNGHMQNPGLLRIRTDLSPALPKSLPRSSVSVQTVDQTNTSQMLPLQAVLVPIDASALTREWTREYRTTHEIDGKLSSGDTEETESRHSTLIKIKDEKAKKPKSIMKQQQKRQETRKHESKWEKETENEQNRVIKESPQVTETIEKIEETMTTEEIERRVRGRSRKEKRDRHRRKGEHSHHRDIDKYGNSINWHSRHGVADDPPWTVPFEKAATLAKLPLQTNNDKRKYHQIYTRMSPDSPWRNRPMISGTTEQRYYSSQPQVKESYHREVKSKRVNDTSLNGSNYYNAPDSRRDHFWDGDYRRNDSHFHKSHSSRNVFHNEFADSFDNPYPIVEFPPTLPREDYNDSREHHVPKTRSLSDWREDSRASDMSRFRRWDNEMSGLEREFHQSLLMPVSPGQNLRECQYTEQAIPGGHESFRREVTSHSGIRPRSHRNDGQTTHFSESKQEVHYKKEHTADHF</sequence>
<dbReference type="OrthoDB" id="5864875at2759"/>
<accession>A0A0V1LKB7</accession>
<feature type="compositionally biased region" description="Basic residues" evidence="1">
    <location>
        <begin position="1179"/>
        <end position="1198"/>
    </location>
</feature>
<dbReference type="EMBL" id="JYDW01000035">
    <property type="protein sequence ID" value="KRZ59923.1"/>
    <property type="molecule type" value="Genomic_DNA"/>
</dbReference>
<evidence type="ECO:0000313" key="2">
    <source>
        <dbReference type="EMBL" id="KRZ59923.1"/>
    </source>
</evidence>
<name>A0A0V1LKB7_9BILA</name>
<protein>
    <submittedName>
        <fullName evidence="2">Uncharacterized protein</fullName>
    </submittedName>
</protein>
<feature type="compositionally biased region" description="Basic and acidic residues" evidence="1">
    <location>
        <begin position="117"/>
        <end position="126"/>
    </location>
</feature>
<feature type="compositionally biased region" description="Polar residues" evidence="1">
    <location>
        <begin position="1297"/>
        <end position="1306"/>
    </location>
</feature>
<evidence type="ECO:0000256" key="1">
    <source>
        <dbReference type="SAM" id="MobiDB-lite"/>
    </source>
</evidence>
<keyword evidence="3" id="KW-1185">Reference proteome</keyword>
<feature type="region of interest" description="Disordered" evidence="1">
    <location>
        <begin position="106"/>
        <end position="126"/>
    </location>
</feature>
<feature type="compositionally biased region" description="Basic and acidic residues" evidence="1">
    <location>
        <begin position="1463"/>
        <end position="1480"/>
    </location>
</feature>
<comment type="caution">
    <text evidence="2">The sequence shown here is derived from an EMBL/GenBank/DDBJ whole genome shotgun (WGS) entry which is preliminary data.</text>
</comment>
<feature type="compositionally biased region" description="Polar residues" evidence="1">
    <location>
        <begin position="1273"/>
        <end position="1282"/>
    </location>
</feature>
<proteinExistence type="predicted"/>
<organism evidence="2 3">
    <name type="scientific">Trichinella nativa</name>
    <dbReference type="NCBI Taxonomy" id="6335"/>
    <lineage>
        <taxon>Eukaryota</taxon>
        <taxon>Metazoa</taxon>
        <taxon>Ecdysozoa</taxon>
        <taxon>Nematoda</taxon>
        <taxon>Enoplea</taxon>
        <taxon>Dorylaimia</taxon>
        <taxon>Trichinellida</taxon>
        <taxon>Trichinellidae</taxon>
        <taxon>Trichinella</taxon>
    </lineage>
</organism>
<feature type="compositionally biased region" description="Basic and acidic residues" evidence="1">
    <location>
        <begin position="1284"/>
        <end position="1296"/>
    </location>
</feature>
<feature type="region of interest" description="Disordered" evidence="1">
    <location>
        <begin position="794"/>
        <end position="813"/>
    </location>
</feature>
<feature type="region of interest" description="Disordered" evidence="1">
    <location>
        <begin position="1170"/>
        <end position="1208"/>
    </location>
</feature>
<evidence type="ECO:0000313" key="3">
    <source>
        <dbReference type="Proteomes" id="UP000054721"/>
    </source>
</evidence>
<feature type="region of interest" description="Disordered" evidence="1">
    <location>
        <begin position="1115"/>
        <end position="1150"/>
    </location>
</feature>
<feature type="region of interest" description="Disordered" evidence="1">
    <location>
        <begin position="1273"/>
        <end position="1307"/>
    </location>
</feature>
<gene>
    <name evidence="2" type="ORF">T02_4124</name>
</gene>
<feature type="compositionally biased region" description="Basic and acidic residues" evidence="1">
    <location>
        <begin position="1130"/>
        <end position="1150"/>
    </location>
</feature>
<feature type="region of interest" description="Disordered" evidence="1">
    <location>
        <begin position="718"/>
        <end position="748"/>
    </location>
</feature>
<feature type="compositionally biased region" description="Polar residues" evidence="1">
    <location>
        <begin position="724"/>
        <end position="742"/>
    </location>
</feature>
<feature type="region of interest" description="Disordered" evidence="1">
    <location>
        <begin position="930"/>
        <end position="955"/>
    </location>
</feature>
<reference evidence="2 3" key="1">
    <citation type="submission" date="2015-05" db="EMBL/GenBank/DDBJ databases">
        <title>Evolution of Trichinella species and genotypes.</title>
        <authorList>
            <person name="Korhonen P.K."/>
            <person name="Edoardo P."/>
            <person name="Giuseppe L.R."/>
            <person name="Gasser R.B."/>
        </authorList>
    </citation>
    <scope>NUCLEOTIDE SEQUENCE [LARGE SCALE GENOMIC DNA]</scope>
    <source>
        <strain evidence="2">ISS10</strain>
    </source>
</reference>
<feature type="region of interest" description="Disordered" evidence="1">
    <location>
        <begin position="1444"/>
        <end position="1480"/>
    </location>
</feature>
<feature type="compositionally biased region" description="Basic and acidic residues" evidence="1">
    <location>
        <begin position="938"/>
        <end position="952"/>
    </location>
</feature>